<accession>A0A2M6W4D6</accession>
<dbReference type="AlphaFoldDB" id="A0A2M6W4D6"/>
<dbReference type="InterPro" id="IPR011042">
    <property type="entry name" value="6-blade_b-propeller_TolB-like"/>
</dbReference>
<dbReference type="Gene3D" id="2.120.10.30">
    <property type="entry name" value="TolB, C-terminal domain"/>
    <property type="match status" value="1"/>
</dbReference>
<feature type="transmembrane region" description="Helical" evidence="1">
    <location>
        <begin position="7"/>
        <end position="28"/>
    </location>
</feature>
<keyword evidence="1" id="KW-0472">Membrane</keyword>
<dbReference type="EMBL" id="PFBX01000014">
    <property type="protein sequence ID" value="PIT87647.1"/>
    <property type="molecule type" value="Genomic_DNA"/>
</dbReference>
<name>A0A2M6W4D6_9BACT</name>
<keyword evidence="1" id="KW-1133">Transmembrane helix</keyword>
<keyword evidence="1" id="KW-0812">Transmembrane</keyword>
<evidence type="ECO:0008006" key="4">
    <source>
        <dbReference type="Google" id="ProtNLM"/>
    </source>
</evidence>
<dbReference type="SUPFAM" id="SSF82171">
    <property type="entry name" value="DPP6 N-terminal domain-like"/>
    <property type="match status" value="1"/>
</dbReference>
<comment type="caution">
    <text evidence="2">The sequence shown here is derived from an EMBL/GenBank/DDBJ whole genome shotgun (WGS) entry which is preliminary data.</text>
</comment>
<evidence type="ECO:0000313" key="3">
    <source>
        <dbReference type="Proteomes" id="UP000231183"/>
    </source>
</evidence>
<proteinExistence type="predicted"/>
<protein>
    <recommendedName>
        <fullName evidence="4">Dipeptidylpeptidase IV N-terminal domain-containing protein</fullName>
    </recommendedName>
</protein>
<evidence type="ECO:0000256" key="1">
    <source>
        <dbReference type="SAM" id="Phobius"/>
    </source>
</evidence>
<dbReference type="Proteomes" id="UP000231183">
    <property type="component" value="Unassembled WGS sequence"/>
</dbReference>
<sequence>MFDKKRIALIIGLIILVVAIAYAIYHVFFRPASVFFPPSTTPIATTTGALPSAQQRLASSTGQVAVTPGSLPTAANVQTDVPASYYTQAPVTKLTSDYSIYTSVNSNNGAVRYHDALDGKFYRIDANGQIKEMADQVFYNVNEVTWAKSADKAVIEYPDKTKILYNFETNKQISIPKHWEDFSFSSDAKEVAAKSIGIAPSNRLLISFNDDGTGIKTIEPMGNNADAVTVDWSPSRQVVAFSQTGDAIGAEREEILLVGLNGENFKSLTVEGRGFESQWSPTGKRIIYSVYSSRSSYKPELWISDAYGDNINSNRNMVNVNTWPDKCAFASDDAIYCAVPNSLPDGAGMNKTSADSAVDSLYKIDLTTGLKTPLPLDSNYTINSISYDAKNQKLYFTDANQNGIFEVNL</sequence>
<evidence type="ECO:0000313" key="2">
    <source>
        <dbReference type="EMBL" id="PIT87647.1"/>
    </source>
</evidence>
<gene>
    <name evidence="2" type="ORF">COU31_01700</name>
</gene>
<reference evidence="3" key="1">
    <citation type="submission" date="2017-09" db="EMBL/GenBank/DDBJ databases">
        <title>Depth-based differentiation of microbial function through sediment-hosted aquifers and enrichment of novel symbionts in the deep terrestrial subsurface.</title>
        <authorList>
            <person name="Probst A.J."/>
            <person name="Ladd B."/>
            <person name="Jarett J.K."/>
            <person name="Geller-Mcgrath D.E."/>
            <person name="Sieber C.M.K."/>
            <person name="Emerson J.B."/>
            <person name="Anantharaman K."/>
            <person name="Thomas B.C."/>
            <person name="Malmstrom R."/>
            <person name="Stieglmeier M."/>
            <person name="Klingl A."/>
            <person name="Woyke T."/>
            <person name="Ryan C.M."/>
            <person name="Banfield J.F."/>
        </authorList>
    </citation>
    <scope>NUCLEOTIDE SEQUENCE [LARGE SCALE GENOMIC DNA]</scope>
</reference>
<organism evidence="2 3">
    <name type="scientific">Candidatus Magasanikbacteria bacterium CG10_big_fil_rev_8_21_14_0_10_40_10</name>
    <dbReference type="NCBI Taxonomy" id="1974648"/>
    <lineage>
        <taxon>Bacteria</taxon>
        <taxon>Candidatus Magasanikiibacteriota</taxon>
    </lineage>
</organism>